<feature type="transmembrane region" description="Helical" evidence="7">
    <location>
        <begin position="59"/>
        <end position="83"/>
    </location>
</feature>
<feature type="transmembrane region" description="Helical" evidence="7">
    <location>
        <begin position="14"/>
        <end position="39"/>
    </location>
</feature>
<reference evidence="9 10" key="1">
    <citation type="submission" date="2016-01" db="EMBL/GenBank/DDBJ databases">
        <title>The new phylogeny of the genus Mycobacterium.</title>
        <authorList>
            <person name="Tarcisio F."/>
            <person name="Conor M."/>
            <person name="Antonella G."/>
            <person name="Elisabetta G."/>
            <person name="Giulia F.S."/>
            <person name="Sara T."/>
            <person name="Anna F."/>
            <person name="Clotilde B."/>
            <person name="Roberto B."/>
            <person name="Veronica D.S."/>
            <person name="Fabio R."/>
            <person name="Monica P."/>
            <person name="Olivier J."/>
            <person name="Enrico T."/>
            <person name="Nicola S."/>
        </authorList>
    </citation>
    <scope>NUCLEOTIDE SEQUENCE [LARGE SCALE GENOMIC DNA]</scope>
    <source>
        <strain evidence="9 10">DSM 44160</strain>
    </source>
</reference>
<evidence type="ECO:0000313" key="10">
    <source>
        <dbReference type="Proteomes" id="UP000193928"/>
    </source>
</evidence>
<feature type="transmembrane region" description="Helical" evidence="7">
    <location>
        <begin position="174"/>
        <end position="195"/>
    </location>
</feature>
<name>A0A1X1W0E4_MYCGO</name>
<sequence length="217" mass="22726">MTGLGAVVSNPQTLINVFGLLGLLAVVFVETGLLVGFFLPGDSLLFTAGVLAAQTHPVVPLWALLFTVPVAAVVGDQCGFLIGAKAGPAVFDRPAAKRLGRKQLARAQAFFTTNGTSAVVWARFVPLARTLVPAIAGASQMPYRTFFGCNVLGALAWGTGVPTLGYLLGEIKFVAAHIEVMLIAVAVVSALPLLLGYTRRLRGRPADRAMRTSVSLP</sequence>
<dbReference type="PANTHER" id="PTHR30353">
    <property type="entry name" value="INNER MEMBRANE PROTEIN DEDA-RELATED"/>
    <property type="match status" value="1"/>
</dbReference>
<dbReference type="InterPro" id="IPR032818">
    <property type="entry name" value="DedA-like"/>
</dbReference>
<evidence type="ECO:0000256" key="4">
    <source>
        <dbReference type="ARBA" id="ARBA00022692"/>
    </source>
</evidence>
<gene>
    <name evidence="9" type="ORF">AWC08_31565</name>
</gene>
<evidence type="ECO:0000256" key="5">
    <source>
        <dbReference type="ARBA" id="ARBA00022989"/>
    </source>
</evidence>
<dbReference type="Proteomes" id="UP000193928">
    <property type="component" value="Unassembled WGS sequence"/>
</dbReference>
<evidence type="ECO:0000256" key="6">
    <source>
        <dbReference type="ARBA" id="ARBA00023136"/>
    </source>
</evidence>
<evidence type="ECO:0000259" key="8">
    <source>
        <dbReference type="Pfam" id="PF09335"/>
    </source>
</evidence>
<evidence type="ECO:0000256" key="3">
    <source>
        <dbReference type="ARBA" id="ARBA00022475"/>
    </source>
</evidence>
<keyword evidence="10" id="KW-1185">Reference proteome</keyword>
<protein>
    <recommendedName>
        <fullName evidence="8">VTT domain-containing protein</fullName>
    </recommendedName>
</protein>
<comment type="caution">
    <text evidence="9">The sequence shown here is derived from an EMBL/GenBank/DDBJ whole genome shotgun (WGS) entry which is preliminary data.</text>
</comment>
<keyword evidence="3 7" id="KW-1003">Cell membrane</keyword>
<dbReference type="Pfam" id="PF09335">
    <property type="entry name" value="VTT_dom"/>
    <property type="match status" value="1"/>
</dbReference>
<dbReference type="GO" id="GO:0005886">
    <property type="term" value="C:plasma membrane"/>
    <property type="evidence" value="ECO:0007669"/>
    <property type="project" value="UniProtKB-SubCell"/>
</dbReference>
<keyword evidence="4 7" id="KW-0812">Transmembrane</keyword>
<comment type="subcellular location">
    <subcellularLocation>
        <location evidence="1 7">Cell membrane</location>
        <topology evidence="1 7">Multi-pass membrane protein</topology>
    </subcellularLocation>
</comment>
<dbReference type="RefSeq" id="WP_069432659.1">
    <property type="nucleotide sequence ID" value="NZ_JACKSU010000048.1"/>
</dbReference>
<dbReference type="EMBL" id="LQOY01000152">
    <property type="protein sequence ID" value="ORV78759.1"/>
    <property type="molecule type" value="Genomic_DNA"/>
</dbReference>
<keyword evidence="6 7" id="KW-0472">Membrane</keyword>
<comment type="similarity">
    <text evidence="2 7">Belongs to the DedA family.</text>
</comment>
<evidence type="ECO:0000256" key="1">
    <source>
        <dbReference type="ARBA" id="ARBA00004651"/>
    </source>
</evidence>
<accession>A0A1X1W0E4</accession>
<dbReference type="AlphaFoldDB" id="A0A1X1W0E4"/>
<evidence type="ECO:0000256" key="7">
    <source>
        <dbReference type="RuleBase" id="RU367016"/>
    </source>
</evidence>
<dbReference type="InterPro" id="IPR032816">
    <property type="entry name" value="VTT_dom"/>
</dbReference>
<feature type="transmembrane region" description="Helical" evidence="7">
    <location>
        <begin position="146"/>
        <end position="168"/>
    </location>
</feature>
<evidence type="ECO:0000256" key="2">
    <source>
        <dbReference type="ARBA" id="ARBA00010792"/>
    </source>
</evidence>
<organism evidence="9 10">
    <name type="scientific">Mycobacterium gordonae</name>
    <dbReference type="NCBI Taxonomy" id="1778"/>
    <lineage>
        <taxon>Bacteria</taxon>
        <taxon>Bacillati</taxon>
        <taxon>Actinomycetota</taxon>
        <taxon>Actinomycetes</taxon>
        <taxon>Mycobacteriales</taxon>
        <taxon>Mycobacteriaceae</taxon>
        <taxon>Mycobacterium</taxon>
    </lineage>
</organism>
<keyword evidence="5 7" id="KW-1133">Transmembrane helix</keyword>
<proteinExistence type="inferred from homology"/>
<evidence type="ECO:0000313" key="9">
    <source>
        <dbReference type="EMBL" id="ORV78759.1"/>
    </source>
</evidence>
<feature type="domain" description="VTT" evidence="8">
    <location>
        <begin position="39"/>
        <end position="166"/>
    </location>
</feature>
<dbReference type="PANTHER" id="PTHR30353:SF0">
    <property type="entry name" value="TRANSMEMBRANE PROTEIN"/>
    <property type="match status" value="1"/>
</dbReference>